<keyword evidence="1" id="KW-0813">Transport</keyword>
<dbReference type="Pfam" id="PF18269">
    <property type="entry name" value="T3SS_ATPase_C"/>
    <property type="match status" value="1"/>
</dbReference>
<protein>
    <submittedName>
        <fullName evidence="6">Type III secretion system ATPase</fullName>
    </submittedName>
</protein>
<gene>
    <name evidence="6" type="ORF">WPS_28610</name>
</gene>
<keyword evidence="2" id="KW-0547">Nucleotide-binding</keyword>
<evidence type="ECO:0000256" key="2">
    <source>
        <dbReference type="ARBA" id="ARBA00022741"/>
    </source>
</evidence>
<name>A0AAN1XZ48_UNVUL</name>
<proteinExistence type="predicted"/>
<dbReference type="InterPro" id="IPR003593">
    <property type="entry name" value="AAA+_ATPase"/>
</dbReference>
<accession>A0AAN1XZ48</accession>
<evidence type="ECO:0000313" key="6">
    <source>
        <dbReference type="EMBL" id="BDE07585.1"/>
    </source>
</evidence>
<dbReference type="PANTHER" id="PTHR15184:SF9">
    <property type="entry name" value="SPI-1 TYPE 3 SECRETION SYSTEM ATPASE"/>
    <property type="match status" value="1"/>
</dbReference>
<reference evidence="6 7" key="1">
    <citation type="journal article" date="2022" name="ISME Commun">
        <title>Vulcanimicrobium alpinus gen. nov. sp. nov., the first cultivated representative of the candidate phylum 'Eremiobacterota', is a metabolically versatile aerobic anoxygenic phototroph.</title>
        <authorList>
            <person name="Yabe S."/>
            <person name="Muto K."/>
            <person name="Abe K."/>
            <person name="Yokota A."/>
            <person name="Staudigel H."/>
            <person name="Tebo B.M."/>
        </authorList>
    </citation>
    <scope>NUCLEOTIDE SEQUENCE [LARGE SCALE GENOMIC DNA]</scope>
    <source>
        <strain evidence="6 7">WC8-2</strain>
    </source>
</reference>
<dbReference type="Proteomes" id="UP001317532">
    <property type="component" value="Chromosome"/>
</dbReference>
<sequence>MSGRAAGAVTAIRGGLVEVDASGVAVGDGMRIRTRGGTLDARAIAAAPRCATLAPFGSLDGVAPGDLAVVDPAVLCLPLGTPLLGRAIDARGLPLDGGAPIRGALRRAIPVAPTAAERAAGHGIFWTGVRAIDGPLPLARGARIGLFGAPGAGKSTLLDAIVRGSSADAVVLALIGERGREAEGRLRTLTPRTAVVCATGDRPATERLRAAEVAFAQAAALRARGLHVLLVVDSLARVASAAREIALAAGEPAGRGGVPPSALAGLARLVEVAGPTRAGSITLVATVLSDGPAAHDPVTEAARAQLDGHVVLSERLARAGRFPAIDLPASASRTAADVAAPSHLRAAMRLRAAVAALDDSREARSLGLDPAAGDPHLARALAAEPPIDAFLRQDAEPSPPLRTLTELCRLADRLE</sequence>
<dbReference type="AlphaFoldDB" id="A0AAN1XZ48"/>
<dbReference type="InterPro" id="IPR027417">
    <property type="entry name" value="P-loop_NTPase"/>
</dbReference>
<dbReference type="Pfam" id="PF00006">
    <property type="entry name" value="ATP-synt_ab"/>
    <property type="match status" value="1"/>
</dbReference>
<evidence type="ECO:0000256" key="3">
    <source>
        <dbReference type="ARBA" id="ARBA00022840"/>
    </source>
</evidence>
<evidence type="ECO:0000259" key="5">
    <source>
        <dbReference type="SMART" id="SM00382"/>
    </source>
</evidence>
<organism evidence="6 7">
    <name type="scientific">Vulcanimicrobium alpinum</name>
    <dbReference type="NCBI Taxonomy" id="3016050"/>
    <lineage>
        <taxon>Bacteria</taxon>
        <taxon>Bacillati</taxon>
        <taxon>Vulcanimicrobiota</taxon>
        <taxon>Vulcanimicrobiia</taxon>
        <taxon>Vulcanimicrobiales</taxon>
        <taxon>Vulcanimicrobiaceae</taxon>
        <taxon>Vulcanimicrobium</taxon>
    </lineage>
</organism>
<keyword evidence="4" id="KW-1278">Translocase</keyword>
<dbReference type="GO" id="GO:0046933">
    <property type="term" value="F:proton-transporting ATP synthase activity, rotational mechanism"/>
    <property type="evidence" value="ECO:0007669"/>
    <property type="project" value="TreeGrafter"/>
</dbReference>
<dbReference type="InterPro" id="IPR050053">
    <property type="entry name" value="ATPase_alpha/beta_chains"/>
</dbReference>
<keyword evidence="7" id="KW-1185">Reference proteome</keyword>
<evidence type="ECO:0000256" key="1">
    <source>
        <dbReference type="ARBA" id="ARBA00022448"/>
    </source>
</evidence>
<feature type="domain" description="AAA+ ATPase" evidence="5">
    <location>
        <begin position="140"/>
        <end position="317"/>
    </location>
</feature>
<dbReference type="InterPro" id="IPR000194">
    <property type="entry name" value="ATPase_F1/V1/A1_a/bsu_nucl-bd"/>
</dbReference>
<keyword evidence="3" id="KW-0067">ATP-binding</keyword>
<dbReference type="EMBL" id="AP025523">
    <property type="protein sequence ID" value="BDE07585.1"/>
    <property type="molecule type" value="Genomic_DNA"/>
</dbReference>
<evidence type="ECO:0000313" key="7">
    <source>
        <dbReference type="Proteomes" id="UP001317532"/>
    </source>
</evidence>
<dbReference type="SUPFAM" id="SSF52540">
    <property type="entry name" value="P-loop containing nucleoside triphosphate hydrolases"/>
    <property type="match status" value="1"/>
</dbReference>
<dbReference type="KEGG" id="vab:WPS_28610"/>
<dbReference type="GO" id="GO:0005524">
    <property type="term" value="F:ATP binding"/>
    <property type="evidence" value="ECO:0007669"/>
    <property type="project" value="UniProtKB-KW"/>
</dbReference>
<dbReference type="InterPro" id="IPR040627">
    <property type="entry name" value="T3SS_ATPase_C"/>
</dbReference>
<dbReference type="RefSeq" id="WP_317995166.1">
    <property type="nucleotide sequence ID" value="NZ_AP025523.1"/>
</dbReference>
<dbReference type="Gene3D" id="3.40.50.12240">
    <property type="match status" value="1"/>
</dbReference>
<dbReference type="PANTHER" id="PTHR15184">
    <property type="entry name" value="ATP SYNTHASE"/>
    <property type="match status" value="1"/>
</dbReference>
<dbReference type="SMART" id="SM00382">
    <property type="entry name" value="AAA"/>
    <property type="match status" value="1"/>
</dbReference>
<evidence type="ECO:0000256" key="4">
    <source>
        <dbReference type="ARBA" id="ARBA00022967"/>
    </source>
</evidence>